<dbReference type="EMBL" id="JBEAFC010000008">
    <property type="protein sequence ID" value="KAL1542941.1"/>
    <property type="molecule type" value="Genomic_DNA"/>
</dbReference>
<name>A0ABD1GFP9_SALDI</name>
<keyword evidence="2" id="KW-1185">Reference proteome</keyword>
<comment type="caution">
    <text evidence="1">The sequence shown here is derived from an EMBL/GenBank/DDBJ whole genome shotgun (WGS) entry which is preliminary data.</text>
</comment>
<evidence type="ECO:0000313" key="2">
    <source>
        <dbReference type="Proteomes" id="UP001567538"/>
    </source>
</evidence>
<evidence type="ECO:0000313" key="1">
    <source>
        <dbReference type="EMBL" id="KAL1542941.1"/>
    </source>
</evidence>
<accession>A0ABD1GFP9</accession>
<protein>
    <submittedName>
        <fullName evidence="1">Uncharacterized protein</fullName>
    </submittedName>
</protein>
<sequence>MLMINLDQSYYDRLRKTSSKFDFSPFQMSFSSLPAIPPAAGLSRSNLLLVPILDGRYLCNSKIAHWRLWLVES</sequence>
<gene>
    <name evidence="1" type="ORF">AAHA92_19970</name>
</gene>
<dbReference type="Proteomes" id="UP001567538">
    <property type="component" value="Unassembled WGS sequence"/>
</dbReference>
<reference evidence="1 2" key="1">
    <citation type="submission" date="2024-06" db="EMBL/GenBank/DDBJ databases">
        <title>A chromosome level genome sequence of Diviner's sage (Salvia divinorum).</title>
        <authorList>
            <person name="Ford S.A."/>
            <person name="Ro D.-K."/>
            <person name="Ness R.W."/>
            <person name="Phillips M.A."/>
        </authorList>
    </citation>
    <scope>NUCLEOTIDE SEQUENCE [LARGE SCALE GENOMIC DNA]</scope>
    <source>
        <strain evidence="1">SAF-2024a</strain>
        <tissue evidence="1">Leaf</tissue>
    </source>
</reference>
<organism evidence="1 2">
    <name type="scientific">Salvia divinorum</name>
    <name type="common">Maria pastora</name>
    <name type="synonym">Diviner's sage</name>
    <dbReference type="NCBI Taxonomy" id="28513"/>
    <lineage>
        <taxon>Eukaryota</taxon>
        <taxon>Viridiplantae</taxon>
        <taxon>Streptophyta</taxon>
        <taxon>Embryophyta</taxon>
        <taxon>Tracheophyta</taxon>
        <taxon>Spermatophyta</taxon>
        <taxon>Magnoliopsida</taxon>
        <taxon>eudicotyledons</taxon>
        <taxon>Gunneridae</taxon>
        <taxon>Pentapetalae</taxon>
        <taxon>asterids</taxon>
        <taxon>lamiids</taxon>
        <taxon>Lamiales</taxon>
        <taxon>Lamiaceae</taxon>
        <taxon>Nepetoideae</taxon>
        <taxon>Mentheae</taxon>
        <taxon>Salviinae</taxon>
        <taxon>Salvia</taxon>
        <taxon>Salvia subgen. Calosphace</taxon>
    </lineage>
</organism>
<proteinExistence type="predicted"/>
<dbReference type="AlphaFoldDB" id="A0ABD1GFP9"/>